<evidence type="ECO:0000313" key="8">
    <source>
        <dbReference type="EMBL" id="ORX86770.1"/>
    </source>
</evidence>
<keyword evidence="3 6" id="KW-0863">Zinc-finger</keyword>
<dbReference type="GO" id="GO:0000122">
    <property type="term" value="P:negative regulation of transcription by RNA polymerase II"/>
    <property type="evidence" value="ECO:0007669"/>
    <property type="project" value="TreeGrafter"/>
</dbReference>
<dbReference type="CDD" id="cd00202">
    <property type="entry name" value="ZnF_GATA"/>
    <property type="match status" value="2"/>
</dbReference>
<name>A0A1Y1XLY1_9FUNG</name>
<dbReference type="STRING" id="1754192.A0A1Y1XLY1"/>
<dbReference type="PANTHER" id="PTHR10071">
    <property type="entry name" value="TRANSCRIPTION FACTOR GATA FAMILY MEMBER"/>
    <property type="match status" value="1"/>
</dbReference>
<accession>A0A1Y1XLY1</accession>
<dbReference type="GO" id="GO:0045944">
    <property type="term" value="P:positive regulation of transcription by RNA polymerase II"/>
    <property type="evidence" value="ECO:0007669"/>
    <property type="project" value="TreeGrafter"/>
</dbReference>
<keyword evidence="9" id="KW-1185">Reference proteome</keyword>
<dbReference type="GO" id="GO:0000981">
    <property type="term" value="F:DNA-binding transcription factor activity, RNA polymerase II-specific"/>
    <property type="evidence" value="ECO:0007669"/>
    <property type="project" value="TreeGrafter"/>
</dbReference>
<evidence type="ECO:0000256" key="3">
    <source>
        <dbReference type="ARBA" id="ARBA00022771"/>
    </source>
</evidence>
<dbReference type="PRINTS" id="PR00619">
    <property type="entry name" value="GATAZNFINGER"/>
</dbReference>
<dbReference type="EMBL" id="MCFG01000017">
    <property type="protein sequence ID" value="ORX86770.1"/>
    <property type="molecule type" value="Genomic_DNA"/>
</dbReference>
<dbReference type="Gene3D" id="3.30.50.10">
    <property type="entry name" value="Erythroid Transcription Factor GATA-1, subunit A"/>
    <property type="match status" value="2"/>
</dbReference>
<reference evidence="8 9" key="2">
    <citation type="submission" date="2016-08" db="EMBL/GenBank/DDBJ databases">
        <title>Pervasive Adenine N6-methylation of Active Genes in Fungi.</title>
        <authorList>
            <consortium name="DOE Joint Genome Institute"/>
            <person name="Mondo S.J."/>
            <person name="Dannebaum R.O."/>
            <person name="Kuo R.C."/>
            <person name="Labutti K."/>
            <person name="Haridas S."/>
            <person name="Kuo A."/>
            <person name="Salamov A."/>
            <person name="Ahrendt S.R."/>
            <person name="Lipzen A."/>
            <person name="Sullivan W."/>
            <person name="Andreopoulos W.B."/>
            <person name="Clum A."/>
            <person name="Lindquist E."/>
            <person name="Daum C."/>
            <person name="Ramamoorthy G.K."/>
            <person name="Gryganskyi A."/>
            <person name="Culley D."/>
            <person name="Magnuson J.K."/>
            <person name="James T.Y."/>
            <person name="O'Malley M.A."/>
            <person name="Stajich J.E."/>
            <person name="Spatafora J.W."/>
            <person name="Visel A."/>
            <person name="Grigoriev I.V."/>
        </authorList>
    </citation>
    <scope>NUCLEOTIDE SEQUENCE [LARGE SCALE GENOMIC DNA]</scope>
    <source>
        <strain evidence="8 9">S4</strain>
    </source>
</reference>
<dbReference type="OrthoDB" id="5597699at2759"/>
<dbReference type="AlphaFoldDB" id="A0A1Y1XLY1"/>
<feature type="domain" description="GATA-type" evidence="7">
    <location>
        <begin position="1"/>
        <end position="54"/>
    </location>
</feature>
<sequence length="102" mass="11772">MSVKECSNCQTRITPAWRRGKNDNLLCNACGLYEKQNNKSRPFEKLKNGLTKVYKENSIVNHKCTNCKTEKTPTWRKGFNGQILCNACGLFYKQHNINKPCK</sequence>
<keyword evidence="4" id="KW-0862">Zinc</keyword>
<evidence type="ECO:0000256" key="1">
    <source>
        <dbReference type="ARBA" id="ARBA00004123"/>
    </source>
</evidence>
<feature type="domain" description="GATA-type" evidence="7">
    <location>
        <begin position="63"/>
        <end position="102"/>
    </location>
</feature>
<dbReference type="PROSITE" id="PS50114">
    <property type="entry name" value="GATA_ZN_FINGER_2"/>
    <property type="match status" value="2"/>
</dbReference>
<dbReference type="InterPro" id="IPR039355">
    <property type="entry name" value="Transcription_factor_GATA"/>
</dbReference>
<dbReference type="GO" id="GO:0005634">
    <property type="term" value="C:nucleus"/>
    <property type="evidence" value="ECO:0007669"/>
    <property type="project" value="UniProtKB-SubCell"/>
</dbReference>
<dbReference type="GO" id="GO:0000978">
    <property type="term" value="F:RNA polymerase II cis-regulatory region sequence-specific DNA binding"/>
    <property type="evidence" value="ECO:0007669"/>
    <property type="project" value="TreeGrafter"/>
</dbReference>
<dbReference type="SMART" id="SM00401">
    <property type="entry name" value="ZnF_GATA"/>
    <property type="match status" value="2"/>
</dbReference>
<evidence type="ECO:0000256" key="4">
    <source>
        <dbReference type="ARBA" id="ARBA00022833"/>
    </source>
</evidence>
<organism evidence="8 9">
    <name type="scientific">Anaeromyces robustus</name>
    <dbReference type="NCBI Taxonomy" id="1754192"/>
    <lineage>
        <taxon>Eukaryota</taxon>
        <taxon>Fungi</taxon>
        <taxon>Fungi incertae sedis</taxon>
        <taxon>Chytridiomycota</taxon>
        <taxon>Chytridiomycota incertae sedis</taxon>
        <taxon>Neocallimastigomycetes</taxon>
        <taxon>Neocallimastigales</taxon>
        <taxon>Neocallimastigaceae</taxon>
        <taxon>Anaeromyces</taxon>
    </lineage>
</organism>
<protein>
    <submittedName>
        <fullName evidence="8">GATA-domain-containing protein</fullName>
    </submittedName>
</protein>
<reference evidence="8 9" key="1">
    <citation type="submission" date="2016-08" db="EMBL/GenBank/DDBJ databases">
        <title>A Parts List for Fungal Cellulosomes Revealed by Comparative Genomics.</title>
        <authorList>
            <consortium name="DOE Joint Genome Institute"/>
            <person name="Haitjema C.H."/>
            <person name="Gilmore S.P."/>
            <person name="Henske J.K."/>
            <person name="Solomon K.V."/>
            <person name="De Groot R."/>
            <person name="Kuo A."/>
            <person name="Mondo S.J."/>
            <person name="Salamov A.A."/>
            <person name="Labutti K."/>
            <person name="Zhao Z."/>
            <person name="Chiniquy J."/>
            <person name="Barry K."/>
            <person name="Brewer H.M."/>
            <person name="Purvine S.O."/>
            <person name="Wright A.T."/>
            <person name="Boxma B."/>
            <person name="Van Alen T."/>
            <person name="Hackstein J.H."/>
            <person name="Baker S.E."/>
            <person name="Grigoriev I.V."/>
            <person name="O'Malley M.A."/>
        </authorList>
    </citation>
    <scope>NUCLEOTIDE SEQUENCE [LARGE SCALE GENOMIC DNA]</scope>
    <source>
        <strain evidence="8 9">S4</strain>
    </source>
</reference>
<dbReference type="GO" id="GO:0008270">
    <property type="term" value="F:zinc ion binding"/>
    <property type="evidence" value="ECO:0007669"/>
    <property type="project" value="UniProtKB-KW"/>
</dbReference>
<dbReference type="PANTHER" id="PTHR10071:SF281">
    <property type="entry name" value="BOX A-BINDING FACTOR-RELATED"/>
    <property type="match status" value="1"/>
</dbReference>
<dbReference type="InterPro" id="IPR013088">
    <property type="entry name" value="Znf_NHR/GATA"/>
</dbReference>
<evidence type="ECO:0000256" key="5">
    <source>
        <dbReference type="ARBA" id="ARBA00023242"/>
    </source>
</evidence>
<dbReference type="Proteomes" id="UP000193944">
    <property type="component" value="Unassembled WGS sequence"/>
</dbReference>
<gene>
    <name evidence="8" type="ORF">BCR32DRAFT_198700</name>
</gene>
<dbReference type="Pfam" id="PF00320">
    <property type="entry name" value="GATA"/>
    <property type="match status" value="2"/>
</dbReference>
<comment type="caution">
    <text evidence="8">The sequence shown here is derived from an EMBL/GenBank/DDBJ whole genome shotgun (WGS) entry which is preliminary data.</text>
</comment>
<evidence type="ECO:0000256" key="2">
    <source>
        <dbReference type="ARBA" id="ARBA00022723"/>
    </source>
</evidence>
<proteinExistence type="predicted"/>
<comment type="subcellular location">
    <subcellularLocation>
        <location evidence="1">Nucleus</location>
    </subcellularLocation>
</comment>
<dbReference type="InterPro" id="IPR000679">
    <property type="entry name" value="Znf_GATA"/>
</dbReference>
<dbReference type="PROSITE" id="PS00344">
    <property type="entry name" value="GATA_ZN_FINGER_1"/>
    <property type="match status" value="1"/>
</dbReference>
<evidence type="ECO:0000256" key="6">
    <source>
        <dbReference type="PROSITE-ProRule" id="PRU00094"/>
    </source>
</evidence>
<keyword evidence="2" id="KW-0479">Metal-binding</keyword>
<evidence type="ECO:0000259" key="7">
    <source>
        <dbReference type="PROSITE" id="PS50114"/>
    </source>
</evidence>
<dbReference type="SUPFAM" id="SSF57716">
    <property type="entry name" value="Glucocorticoid receptor-like (DNA-binding domain)"/>
    <property type="match status" value="2"/>
</dbReference>
<keyword evidence="5" id="KW-0539">Nucleus</keyword>
<evidence type="ECO:0000313" key="9">
    <source>
        <dbReference type="Proteomes" id="UP000193944"/>
    </source>
</evidence>